<dbReference type="Proteomes" id="UP000536534">
    <property type="component" value="Unassembled WGS sequence"/>
</dbReference>
<dbReference type="Pfam" id="PF01337">
    <property type="entry name" value="Barstar"/>
    <property type="match status" value="1"/>
</dbReference>
<dbReference type="SUPFAM" id="SSF52038">
    <property type="entry name" value="Barstar-related"/>
    <property type="match status" value="1"/>
</dbReference>
<comment type="caution">
    <text evidence="3">The sequence shown here is derived from an EMBL/GenBank/DDBJ whole genome shotgun (WGS) entry which is preliminary data.</text>
</comment>
<accession>A0A7X7R7N8</accession>
<evidence type="ECO:0000259" key="2">
    <source>
        <dbReference type="Pfam" id="PF01337"/>
    </source>
</evidence>
<dbReference type="InterPro" id="IPR035905">
    <property type="entry name" value="Barstar-like_sf"/>
</dbReference>
<sequence>MTAPAAFDPALLDPATEVLPLAADTRDALLAAAAARGFLYFRIDLAGCASKAELLRRVAGAMRFPDWFGHNWDALADCLGDLSWLHAPGYVVVLEHPQGLHRAEPETFAVALEVFAEAAAWWGEENVPFRVFVSGNEADEGAGNTSPPPAPAADR</sequence>
<dbReference type="CDD" id="cd05141">
    <property type="entry name" value="Barstar_evA4336-like"/>
    <property type="match status" value="1"/>
</dbReference>
<reference evidence="3 4" key="1">
    <citation type="journal article" date="2020" name="Biotechnol. Biofuels">
        <title>New insights from the biogas microbiome by comprehensive genome-resolved metagenomics of nearly 1600 species originating from multiple anaerobic digesters.</title>
        <authorList>
            <person name="Campanaro S."/>
            <person name="Treu L."/>
            <person name="Rodriguez-R L.M."/>
            <person name="Kovalovszki A."/>
            <person name="Ziels R.M."/>
            <person name="Maus I."/>
            <person name="Zhu X."/>
            <person name="Kougias P.G."/>
            <person name="Basile A."/>
            <person name="Luo G."/>
            <person name="Schluter A."/>
            <person name="Konstantinidis K.T."/>
            <person name="Angelidaki I."/>
        </authorList>
    </citation>
    <scope>NUCLEOTIDE SEQUENCE [LARGE SCALE GENOMIC DNA]</scope>
    <source>
        <strain evidence="3">AS06rmzACSIP_256</strain>
    </source>
</reference>
<evidence type="ECO:0000313" key="3">
    <source>
        <dbReference type="EMBL" id="NLF53741.1"/>
    </source>
</evidence>
<name>A0A7X7R7N8_9RHOO</name>
<feature type="domain" description="Barstar (barnase inhibitor)" evidence="2">
    <location>
        <begin position="41"/>
        <end position="133"/>
    </location>
</feature>
<evidence type="ECO:0000256" key="1">
    <source>
        <dbReference type="ARBA" id="ARBA00006845"/>
    </source>
</evidence>
<organism evidence="3 4">
    <name type="scientific">Thauera phenolivorans</name>
    <dbReference type="NCBI Taxonomy" id="1792543"/>
    <lineage>
        <taxon>Bacteria</taxon>
        <taxon>Pseudomonadati</taxon>
        <taxon>Pseudomonadota</taxon>
        <taxon>Betaproteobacteria</taxon>
        <taxon>Rhodocyclales</taxon>
        <taxon>Zoogloeaceae</taxon>
        <taxon>Thauera</taxon>
    </lineage>
</organism>
<proteinExistence type="inferred from homology"/>
<comment type="similarity">
    <text evidence="1">Belongs to the barstar family.</text>
</comment>
<protein>
    <submittedName>
        <fullName evidence="3">Barstar family protein</fullName>
    </submittedName>
</protein>
<dbReference type="EMBL" id="JAAYYV010000130">
    <property type="protein sequence ID" value="NLF53741.1"/>
    <property type="molecule type" value="Genomic_DNA"/>
</dbReference>
<evidence type="ECO:0000313" key="4">
    <source>
        <dbReference type="Proteomes" id="UP000536534"/>
    </source>
</evidence>
<dbReference type="InterPro" id="IPR000468">
    <property type="entry name" value="Barstar"/>
</dbReference>
<gene>
    <name evidence="3" type="ORF">GX576_04960</name>
</gene>
<dbReference type="AlphaFoldDB" id="A0A7X7R7N8"/>
<dbReference type="Gene3D" id="3.30.370.10">
    <property type="entry name" value="Barstar-like"/>
    <property type="match status" value="1"/>
</dbReference>